<gene>
    <name evidence="2" type="ORF">Ade02nite_47640</name>
</gene>
<evidence type="ECO:0000313" key="2">
    <source>
        <dbReference type="EMBL" id="GID76123.1"/>
    </source>
</evidence>
<feature type="compositionally biased region" description="Gly residues" evidence="1">
    <location>
        <begin position="108"/>
        <end position="119"/>
    </location>
</feature>
<evidence type="ECO:0000313" key="3">
    <source>
        <dbReference type="Proteomes" id="UP000609879"/>
    </source>
</evidence>
<dbReference type="RefSeq" id="WP_203768021.1">
    <property type="nucleotide sequence ID" value="NZ_BAAABO010000007.1"/>
</dbReference>
<dbReference type="Proteomes" id="UP000609879">
    <property type="component" value="Unassembled WGS sequence"/>
</dbReference>
<reference evidence="2 3" key="1">
    <citation type="submission" date="2021-01" db="EMBL/GenBank/DDBJ databases">
        <title>Whole genome shotgun sequence of Actinoplanes deccanensis NBRC 13994.</title>
        <authorList>
            <person name="Komaki H."/>
            <person name="Tamura T."/>
        </authorList>
    </citation>
    <scope>NUCLEOTIDE SEQUENCE [LARGE SCALE GENOMIC DNA]</scope>
    <source>
        <strain evidence="2 3">NBRC 13994</strain>
    </source>
</reference>
<name>A0ABQ3Y812_9ACTN</name>
<accession>A0ABQ3Y812</accession>
<comment type="caution">
    <text evidence="2">The sequence shown here is derived from an EMBL/GenBank/DDBJ whole genome shotgun (WGS) entry which is preliminary data.</text>
</comment>
<proteinExistence type="predicted"/>
<organism evidence="2 3">
    <name type="scientific">Paractinoplanes deccanensis</name>
    <dbReference type="NCBI Taxonomy" id="113561"/>
    <lineage>
        <taxon>Bacteria</taxon>
        <taxon>Bacillati</taxon>
        <taxon>Actinomycetota</taxon>
        <taxon>Actinomycetes</taxon>
        <taxon>Micromonosporales</taxon>
        <taxon>Micromonosporaceae</taxon>
        <taxon>Paractinoplanes</taxon>
    </lineage>
</organism>
<protein>
    <submittedName>
        <fullName evidence="2">Uncharacterized protein</fullName>
    </submittedName>
</protein>
<feature type="region of interest" description="Disordered" evidence="1">
    <location>
        <begin position="97"/>
        <end position="132"/>
    </location>
</feature>
<feature type="compositionally biased region" description="Basic residues" evidence="1">
    <location>
        <begin position="120"/>
        <end position="132"/>
    </location>
</feature>
<dbReference type="EMBL" id="BOMI01000092">
    <property type="protein sequence ID" value="GID76123.1"/>
    <property type="molecule type" value="Genomic_DNA"/>
</dbReference>
<sequence>MARPRNLSRVAESVDEVDRFAAELDRWLASAAEVDALGRYSTQIAALAAVLRPPLARCRDHVSALAVDRDSGAVYDDCRRADRRVVFLRRLFRRSSRRSAYVPVRSGSGAGSSCSGGTGGRRRRAAGGRARS</sequence>
<evidence type="ECO:0000256" key="1">
    <source>
        <dbReference type="SAM" id="MobiDB-lite"/>
    </source>
</evidence>
<keyword evidence="3" id="KW-1185">Reference proteome</keyword>